<evidence type="ECO:0000313" key="13">
    <source>
        <dbReference type="Proteomes" id="UP001642540"/>
    </source>
</evidence>
<dbReference type="PANTHER" id="PTHR22722:SF14">
    <property type="entry name" value="MEGALIN, ISOFORM A"/>
    <property type="match status" value="1"/>
</dbReference>
<feature type="region of interest" description="Disordered" evidence="10">
    <location>
        <begin position="252"/>
        <end position="277"/>
    </location>
</feature>
<evidence type="ECO:0000256" key="2">
    <source>
        <dbReference type="ARBA" id="ARBA00022692"/>
    </source>
</evidence>
<dbReference type="PANTHER" id="PTHR22722">
    <property type="entry name" value="LOW-DENSITY LIPOPROTEIN RECEPTOR-RELATED PROTEIN 2-RELATED"/>
    <property type="match status" value="1"/>
</dbReference>
<dbReference type="SMART" id="SM00192">
    <property type="entry name" value="LDLa"/>
    <property type="match status" value="5"/>
</dbReference>
<feature type="disulfide bond" evidence="9">
    <location>
        <begin position="125"/>
        <end position="140"/>
    </location>
</feature>
<keyword evidence="8" id="KW-0325">Glycoprotein</keyword>
<keyword evidence="3" id="KW-0677">Repeat</keyword>
<evidence type="ECO:0000256" key="7">
    <source>
        <dbReference type="ARBA" id="ARBA00023170"/>
    </source>
</evidence>
<keyword evidence="2" id="KW-0812">Transmembrane</keyword>
<feature type="compositionally biased region" description="Basic residues" evidence="10">
    <location>
        <begin position="268"/>
        <end position="277"/>
    </location>
</feature>
<keyword evidence="6 9" id="KW-1015">Disulfide bond</keyword>
<evidence type="ECO:0000256" key="6">
    <source>
        <dbReference type="ARBA" id="ARBA00023157"/>
    </source>
</evidence>
<keyword evidence="5" id="KW-0472">Membrane</keyword>
<keyword evidence="7" id="KW-0675">Receptor</keyword>
<proteinExistence type="predicted"/>
<dbReference type="Proteomes" id="UP001642540">
    <property type="component" value="Unassembled WGS sequence"/>
</dbReference>
<evidence type="ECO:0000256" key="1">
    <source>
        <dbReference type="ARBA" id="ARBA00004167"/>
    </source>
</evidence>
<dbReference type="SUPFAM" id="SSF57424">
    <property type="entry name" value="LDL receptor-like module"/>
    <property type="match status" value="4"/>
</dbReference>
<feature type="compositionally biased region" description="Basic and acidic residues" evidence="10">
    <location>
        <begin position="258"/>
        <end position="267"/>
    </location>
</feature>
<keyword evidence="11" id="KW-0732">Signal</keyword>
<evidence type="ECO:0000256" key="9">
    <source>
        <dbReference type="PROSITE-ProRule" id="PRU00124"/>
    </source>
</evidence>
<dbReference type="EMBL" id="CAXLJM020000069">
    <property type="protein sequence ID" value="CAL8125787.1"/>
    <property type="molecule type" value="Genomic_DNA"/>
</dbReference>
<comment type="caution">
    <text evidence="9">Lacks conserved residue(s) required for the propagation of feature annotation.</text>
</comment>
<evidence type="ECO:0000256" key="8">
    <source>
        <dbReference type="ARBA" id="ARBA00023180"/>
    </source>
</evidence>
<dbReference type="PROSITE" id="PS01209">
    <property type="entry name" value="LDLRA_1"/>
    <property type="match status" value="4"/>
</dbReference>
<dbReference type="Gene3D" id="4.10.400.10">
    <property type="entry name" value="Low-density Lipoprotein Receptor"/>
    <property type="match status" value="4"/>
</dbReference>
<dbReference type="CDD" id="cd00112">
    <property type="entry name" value="LDLa"/>
    <property type="match status" value="4"/>
</dbReference>
<dbReference type="InterPro" id="IPR002172">
    <property type="entry name" value="LDrepeatLR_classA_rpt"/>
</dbReference>
<comment type="caution">
    <text evidence="12">The sequence shown here is derived from an EMBL/GenBank/DDBJ whole genome shotgun (WGS) entry which is preliminary data.</text>
</comment>
<evidence type="ECO:0000256" key="11">
    <source>
        <dbReference type="SAM" id="SignalP"/>
    </source>
</evidence>
<evidence type="ECO:0000256" key="10">
    <source>
        <dbReference type="SAM" id="MobiDB-lite"/>
    </source>
</evidence>
<evidence type="ECO:0000256" key="5">
    <source>
        <dbReference type="ARBA" id="ARBA00023136"/>
    </source>
</evidence>
<gene>
    <name evidence="12" type="ORF">ODALV1_LOCUS21124</name>
</gene>
<sequence>MKISATLFLGLCAVFGLANSKDCSGTEFECESILACIPDVWVCDGDNDCGDMSDEKNCTNIATTPCSEYTCPQSGHCIPSIWICDGDNDCGDMSDEQNCAPTSTTACSQFVCPETGHCISTSWLCDGDNDCGDMSDEQNCPSTTTPPCDGFVCPESGECLHESWTCDGDNDCGDNSDEQIEACPCSADEIRCPQQADSETPGGCIPQEYICDEDGIWDCLDGFDEANCTTSAADRPHYRRESIEARKLQRMAKKTHNQIREKESKKKQDLKKKTGKF</sequence>
<dbReference type="InterPro" id="IPR036055">
    <property type="entry name" value="LDL_receptor-like_sf"/>
</dbReference>
<dbReference type="PRINTS" id="PR00261">
    <property type="entry name" value="LDLRECEPTOR"/>
</dbReference>
<evidence type="ECO:0000313" key="12">
    <source>
        <dbReference type="EMBL" id="CAL8125787.1"/>
    </source>
</evidence>
<dbReference type="PROSITE" id="PS50068">
    <property type="entry name" value="LDLRA_2"/>
    <property type="match status" value="5"/>
</dbReference>
<feature type="disulfide bond" evidence="9">
    <location>
        <begin position="84"/>
        <end position="99"/>
    </location>
</feature>
<evidence type="ECO:0000256" key="3">
    <source>
        <dbReference type="ARBA" id="ARBA00022737"/>
    </source>
</evidence>
<reference evidence="12 13" key="1">
    <citation type="submission" date="2024-08" db="EMBL/GenBank/DDBJ databases">
        <authorList>
            <person name="Cucini C."/>
            <person name="Frati F."/>
        </authorList>
    </citation>
    <scope>NUCLEOTIDE SEQUENCE [LARGE SCALE GENOMIC DNA]</scope>
</reference>
<dbReference type="Pfam" id="PF00057">
    <property type="entry name" value="Ldl_recept_a"/>
    <property type="match status" value="4"/>
</dbReference>
<name>A0ABP1REM3_9HEXA</name>
<evidence type="ECO:0000256" key="4">
    <source>
        <dbReference type="ARBA" id="ARBA00022989"/>
    </source>
</evidence>
<organism evidence="12 13">
    <name type="scientific">Orchesella dallaii</name>
    <dbReference type="NCBI Taxonomy" id="48710"/>
    <lineage>
        <taxon>Eukaryota</taxon>
        <taxon>Metazoa</taxon>
        <taxon>Ecdysozoa</taxon>
        <taxon>Arthropoda</taxon>
        <taxon>Hexapoda</taxon>
        <taxon>Collembola</taxon>
        <taxon>Entomobryomorpha</taxon>
        <taxon>Entomobryoidea</taxon>
        <taxon>Orchesellidae</taxon>
        <taxon>Orchesellinae</taxon>
        <taxon>Orchesella</taxon>
    </lineage>
</organism>
<protein>
    <submittedName>
        <fullName evidence="12">Uncharacterized protein</fullName>
    </submittedName>
</protein>
<dbReference type="InterPro" id="IPR023415">
    <property type="entry name" value="LDLR_class-A_CS"/>
</dbReference>
<accession>A0ABP1REM3</accession>
<feature type="chain" id="PRO_5045824162" evidence="11">
    <location>
        <begin position="21"/>
        <end position="277"/>
    </location>
</feature>
<keyword evidence="13" id="KW-1185">Reference proteome</keyword>
<keyword evidence="4" id="KW-1133">Transmembrane helix</keyword>
<feature type="signal peptide" evidence="11">
    <location>
        <begin position="1"/>
        <end position="20"/>
    </location>
</feature>
<feature type="disulfide bond" evidence="9">
    <location>
        <begin position="43"/>
        <end position="58"/>
    </location>
</feature>
<dbReference type="Gene3D" id="4.10.1220.10">
    <property type="entry name" value="EGF-type module"/>
    <property type="match status" value="1"/>
</dbReference>
<comment type="subcellular location">
    <subcellularLocation>
        <location evidence="1">Membrane</location>
        <topology evidence="1">Single-pass membrane protein</topology>
    </subcellularLocation>
</comment>
<dbReference type="InterPro" id="IPR051221">
    <property type="entry name" value="LDLR-related"/>
</dbReference>